<sequence>MAVNKLDISMMEDVGTSANQLVQRDGSGNLPAIDGSQLTDVQDYTTSTSDPVIATNPSGGVGTVWYNTTSGEGYVCTDATAGENVWTNIGDGTGNIKPNHPRQGELYGYHCGGDEGGARLNNIQKHSYTSDTDAVDTTANLTDAGYHRGSGNTCSITHGYCAGHQNDNPTGYNVDTIEKFPFASSSNATDVGNLHTAMAGVAGASTTTHGYAQGGSGPGPPYTKYNEIQRWSFSSDGDAVDVGDLTNARAYAQGTMSETYGYAHG</sequence>
<accession>A0A382XM04</accession>
<organism evidence="1">
    <name type="scientific">marine metagenome</name>
    <dbReference type="NCBI Taxonomy" id="408172"/>
    <lineage>
        <taxon>unclassified sequences</taxon>
        <taxon>metagenomes</taxon>
        <taxon>ecological metagenomes</taxon>
    </lineage>
</organism>
<dbReference type="EMBL" id="UINC01168886">
    <property type="protein sequence ID" value="SVD72152.1"/>
    <property type="molecule type" value="Genomic_DNA"/>
</dbReference>
<gene>
    <name evidence="1" type="ORF">METZ01_LOCUS425006</name>
</gene>
<protein>
    <submittedName>
        <fullName evidence="1">Uncharacterized protein</fullName>
    </submittedName>
</protein>
<feature type="non-terminal residue" evidence="1">
    <location>
        <position position="265"/>
    </location>
</feature>
<name>A0A382XM04_9ZZZZ</name>
<evidence type="ECO:0000313" key="1">
    <source>
        <dbReference type="EMBL" id="SVD72152.1"/>
    </source>
</evidence>
<proteinExistence type="predicted"/>
<dbReference type="AlphaFoldDB" id="A0A382XM04"/>
<reference evidence="1" key="1">
    <citation type="submission" date="2018-05" db="EMBL/GenBank/DDBJ databases">
        <authorList>
            <person name="Lanie J.A."/>
            <person name="Ng W.-L."/>
            <person name="Kazmierczak K.M."/>
            <person name="Andrzejewski T.M."/>
            <person name="Davidsen T.M."/>
            <person name="Wayne K.J."/>
            <person name="Tettelin H."/>
            <person name="Glass J.I."/>
            <person name="Rusch D."/>
            <person name="Podicherti R."/>
            <person name="Tsui H.-C.T."/>
            <person name="Winkler M.E."/>
        </authorList>
    </citation>
    <scope>NUCLEOTIDE SEQUENCE</scope>
</reference>